<dbReference type="InterPro" id="IPR014016">
    <property type="entry name" value="UvrD-like_ATP-bd"/>
</dbReference>
<feature type="domain" description="UvrD-like helicase ATP-binding" evidence="7">
    <location>
        <begin position="228"/>
        <end position="511"/>
    </location>
</feature>
<dbReference type="Pfam" id="PF13245">
    <property type="entry name" value="AAA_19"/>
    <property type="match status" value="1"/>
</dbReference>
<feature type="region of interest" description="Disordered" evidence="6">
    <location>
        <begin position="139"/>
        <end position="200"/>
    </location>
</feature>
<dbReference type="GO" id="GO:0000725">
    <property type="term" value="P:recombinational repair"/>
    <property type="evidence" value="ECO:0007669"/>
    <property type="project" value="TreeGrafter"/>
</dbReference>
<dbReference type="Gene3D" id="3.40.50.300">
    <property type="entry name" value="P-loop containing nucleotide triphosphate hydrolases"/>
    <property type="match status" value="2"/>
</dbReference>
<dbReference type="GO" id="GO:0003677">
    <property type="term" value="F:DNA binding"/>
    <property type="evidence" value="ECO:0007669"/>
    <property type="project" value="InterPro"/>
</dbReference>
<keyword evidence="3 5" id="KW-0347">Helicase</keyword>
<comment type="caution">
    <text evidence="8">The sequence shown here is derived from an EMBL/GenBank/DDBJ whole genome shotgun (WGS) entry which is preliminary data.</text>
</comment>
<dbReference type="GO" id="GO:0005524">
    <property type="term" value="F:ATP binding"/>
    <property type="evidence" value="ECO:0007669"/>
    <property type="project" value="UniProtKB-UniRule"/>
</dbReference>
<dbReference type="InterPro" id="IPR000212">
    <property type="entry name" value="DNA_helicase_UvrD/REP"/>
</dbReference>
<evidence type="ECO:0000256" key="2">
    <source>
        <dbReference type="ARBA" id="ARBA00022801"/>
    </source>
</evidence>
<proteinExistence type="predicted"/>
<dbReference type="Proteomes" id="UP000530424">
    <property type="component" value="Unassembled WGS sequence"/>
</dbReference>
<dbReference type="SUPFAM" id="SSF52540">
    <property type="entry name" value="P-loop containing nucleoside triphosphate hydrolases"/>
    <property type="match status" value="1"/>
</dbReference>
<keyword evidence="1 5" id="KW-0547">Nucleotide-binding</keyword>
<dbReference type="GO" id="GO:0043138">
    <property type="term" value="F:3'-5' DNA helicase activity"/>
    <property type="evidence" value="ECO:0007669"/>
    <property type="project" value="TreeGrafter"/>
</dbReference>
<keyword evidence="9" id="KW-1185">Reference proteome</keyword>
<evidence type="ECO:0000256" key="6">
    <source>
        <dbReference type="SAM" id="MobiDB-lite"/>
    </source>
</evidence>
<feature type="binding site" evidence="5">
    <location>
        <begin position="249"/>
        <end position="256"/>
    </location>
    <ligand>
        <name>ATP</name>
        <dbReference type="ChEBI" id="CHEBI:30616"/>
    </ligand>
</feature>
<dbReference type="InterPro" id="IPR027417">
    <property type="entry name" value="P-loop_NTPase"/>
</dbReference>
<evidence type="ECO:0000313" key="9">
    <source>
        <dbReference type="Proteomes" id="UP000530424"/>
    </source>
</evidence>
<evidence type="ECO:0000256" key="5">
    <source>
        <dbReference type="PROSITE-ProRule" id="PRU00560"/>
    </source>
</evidence>
<keyword evidence="2 5" id="KW-0378">Hydrolase</keyword>
<dbReference type="EMBL" id="JACCFP010000001">
    <property type="protein sequence ID" value="NYJ02426.1"/>
    <property type="molecule type" value="Genomic_DNA"/>
</dbReference>
<dbReference type="PANTHER" id="PTHR11070">
    <property type="entry name" value="UVRD / RECB / PCRA DNA HELICASE FAMILY MEMBER"/>
    <property type="match status" value="1"/>
</dbReference>
<dbReference type="PROSITE" id="PS51198">
    <property type="entry name" value="UVRD_HELICASE_ATP_BIND"/>
    <property type="match status" value="1"/>
</dbReference>
<protein>
    <submittedName>
        <fullName evidence="8">DNA helicase IV</fullName>
    </submittedName>
</protein>
<organism evidence="8 9">
    <name type="scientific">Nocardioides thalensis</name>
    <dbReference type="NCBI Taxonomy" id="1914755"/>
    <lineage>
        <taxon>Bacteria</taxon>
        <taxon>Bacillati</taxon>
        <taxon>Actinomycetota</taxon>
        <taxon>Actinomycetes</taxon>
        <taxon>Propionibacteriales</taxon>
        <taxon>Nocardioidaceae</taxon>
        <taxon>Nocardioides</taxon>
    </lineage>
</organism>
<evidence type="ECO:0000313" key="8">
    <source>
        <dbReference type="EMBL" id="NYJ02426.1"/>
    </source>
</evidence>
<evidence type="ECO:0000256" key="3">
    <source>
        <dbReference type="ARBA" id="ARBA00022806"/>
    </source>
</evidence>
<evidence type="ECO:0000256" key="4">
    <source>
        <dbReference type="ARBA" id="ARBA00022840"/>
    </source>
</evidence>
<dbReference type="AlphaFoldDB" id="A0A853C5Y4"/>
<reference evidence="8 9" key="1">
    <citation type="submission" date="2020-07" db="EMBL/GenBank/DDBJ databases">
        <title>Sequencing the genomes of 1000 actinobacteria strains.</title>
        <authorList>
            <person name="Klenk H.-P."/>
        </authorList>
    </citation>
    <scope>NUCLEOTIDE SEQUENCE [LARGE SCALE GENOMIC DNA]</scope>
    <source>
        <strain evidence="8 9">DSM 103833</strain>
    </source>
</reference>
<keyword evidence="4 5" id="KW-0067">ATP-binding</keyword>
<sequence length="669" mass="74162">MTTHPDLPYEQAKNKEYLAKLEKKLQRNPLADVERNVLWIDAVDHQIKANGFHHPLLGRVGCDSDDEELRDFYIGSRFIQDGDVQVYSWAAPIARLFFQPESEGSEDVVVRRTFTHRLTDVSDLDDDWAREGADSPFTARALSVPVPAPGRSTRRRVTPAPAGSSTPTDAEPSSPIGSAERGAAALPATTKARTGSAADIREGMRAQDAVLKRLAAPREDKLQSVLALLQPDQHALVSWPVDESVVVQGHPGTGKTVVAAYRASYLVNPALYEQGGALAGRATKPLRVLVVGPTPGYVAHVEGLIKPLAASEQVRVTHLADLMAETTGLKGPWPGAIGGEHDDVDAQARNFAERAARIFESNNRWREGNGARRENIRQVYELIRSNGTPGRPLVEDVEQISWMRKLPPFDQAFKRRYLPLMAQCRLAYSPIPDALRFDHIIVDEAQDVSPIEWNVLDHYLRREGRWTLVGDMNQRRSDVTYGSWSEIADHLALTADGEFQPQKMTRGYRSTGAVLRFADRLLPAKHRGNQTVQATGESVAVRRAPRPNLVWTTALQTARDLATKHADGSTAIITVNPGEMIGELGRSGWRRKGSGFHVWQKDNLSVRLFPPEDARGLEFDAVVVVEPGDFPENLGRTGQLYTSLTRANRELAVVWYRNMPDALRRAARS</sequence>
<dbReference type="RefSeq" id="WP_179668796.1">
    <property type="nucleotide sequence ID" value="NZ_JACCFP010000001.1"/>
</dbReference>
<gene>
    <name evidence="8" type="ORF">HNR19_003124</name>
</gene>
<evidence type="ECO:0000259" key="7">
    <source>
        <dbReference type="PROSITE" id="PS51198"/>
    </source>
</evidence>
<evidence type="ECO:0000256" key="1">
    <source>
        <dbReference type="ARBA" id="ARBA00022741"/>
    </source>
</evidence>
<dbReference type="GO" id="GO:0016787">
    <property type="term" value="F:hydrolase activity"/>
    <property type="evidence" value="ECO:0007669"/>
    <property type="project" value="UniProtKB-UniRule"/>
</dbReference>
<dbReference type="PANTHER" id="PTHR11070:SF2">
    <property type="entry name" value="ATP-DEPENDENT DNA HELICASE SRS2"/>
    <property type="match status" value="1"/>
</dbReference>
<accession>A0A853C5Y4</accession>
<name>A0A853C5Y4_9ACTN</name>